<dbReference type="SUPFAM" id="SSF53686">
    <property type="entry name" value="Tryptophan synthase beta subunit-like PLP-dependent enzymes"/>
    <property type="match status" value="1"/>
</dbReference>
<feature type="domain" description="Tryptophan synthase beta chain-like PALP" evidence="1">
    <location>
        <begin position="4"/>
        <end position="100"/>
    </location>
</feature>
<dbReference type="AlphaFoldDB" id="A0A7J9N1P1"/>
<comment type="caution">
    <text evidence="2">The sequence shown here is derived from an EMBL/GenBank/DDBJ whole genome shotgun (WGS) entry which is preliminary data.</text>
</comment>
<reference evidence="2 3" key="1">
    <citation type="journal article" date="2019" name="Genome Biol. Evol.">
        <title>Insights into the evolution of the New World diploid cottons (Gossypium, subgenus Houzingenia) based on genome sequencing.</title>
        <authorList>
            <person name="Grover C.E."/>
            <person name="Arick M.A. 2nd"/>
            <person name="Thrash A."/>
            <person name="Conover J.L."/>
            <person name="Sanders W.S."/>
            <person name="Peterson D.G."/>
            <person name="Frelichowski J.E."/>
            <person name="Scheffler J.A."/>
            <person name="Scheffler B.E."/>
            <person name="Wendel J.F."/>
        </authorList>
    </citation>
    <scope>NUCLEOTIDE SEQUENCE [LARGE SCALE GENOMIC DNA]</scope>
    <source>
        <strain evidence="2">1</strain>
        <tissue evidence="2">Leaf</tissue>
    </source>
</reference>
<dbReference type="Pfam" id="PF00291">
    <property type="entry name" value="PALP"/>
    <property type="match status" value="1"/>
</dbReference>
<keyword evidence="3" id="KW-1185">Reference proteome</keyword>
<name>A0A7J9N1P1_GOSSC</name>
<accession>A0A7J9N1P1</accession>
<sequence length="108" mass="12118">MMKTVLIKPTSDNTGIELAFLKASKGYRLIITMPFLSSFKRRMALRAFGAEVILIDSAQAMIGAFEKVEKIMAKIPNSYILQQFENLANSKIHYETAGLEYGRALEGR</sequence>
<dbReference type="InterPro" id="IPR036052">
    <property type="entry name" value="TrpB-like_PALP_sf"/>
</dbReference>
<dbReference type="InterPro" id="IPR050214">
    <property type="entry name" value="Cys_Synth/Cystath_Beta-Synth"/>
</dbReference>
<evidence type="ECO:0000313" key="2">
    <source>
        <dbReference type="EMBL" id="MBA0876986.1"/>
    </source>
</evidence>
<evidence type="ECO:0000259" key="1">
    <source>
        <dbReference type="Pfam" id="PF00291"/>
    </source>
</evidence>
<dbReference type="EMBL" id="JABFAF010266768">
    <property type="protein sequence ID" value="MBA0876986.1"/>
    <property type="molecule type" value="Genomic_DNA"/>
</dbReference>
<dbReference type="Proteomes" id="UP000593576">
    <property type="component" value="Unassembled WGS sequence"/>
</dbReference>
<evidence type="ECO:0000313" key="3">
    <source>
        <dbReference type="Proteomes" id="UP000593576"/>
    </source>
</evidence>
<dbReference type="InterPro" id="IPR001926">
    <property type="entry name" value="TrpB-like_PALP"/>
</dbReference>
<proteinExistence type="predicted"/>
<organism evidence="2 3">
    <name type="scientific">Gossypium schwendimanii</name>
    <name type="common">Cotton</name>
    <dbReference type="NCBI Taxonomy" id="34291"/>
    <lineage>
        <taxon>Eukaryota</taxon>
        <taxon>Viridiplantae</taxon>
        <taxon>Streptophyta</taxon>
        <taxon>Embryophyta</taxon>
        <taxon>Tracheophyta</taxon>
        <taxon>Spermatophyta</taxon>
        <taxon>Magnoliopsida</taxon>
        <taxon>eudicotyledons</taxon>
        <taxon>Gunneridae</taxon>
        <taxon>Pentapetalae</taxon>
        <taxon>rosids</taxon>
        <taxon>malvids</taxon>
        <taxon>Malvales</taxon>
        <taxon>Malvaceae</taxon>
        <taxon>Malvoideae</taxon>
        <taxon>Gossypium</taxon>
    </lineage>
</organism>
<protein>
    <recommendedName>
        <fullName evidence="1">Tryptophan synthase beta chain-like PALP domain-containing protein</fullName>
    </recommendedName>
</protein>
<dbReference type="PANTHER" id="PTHR10314">
    <property type="entry name" value="CYSTATHIONINE BETA-SYNTHASE"/>
    <property type="match status" value="1"/>
</dbReference>
<dbReference type="Gene3D" id="3.40.50.1100">
    <property type="match status" value="2"/>
</dbReference>
<gene>
    <name evidence="2" type="ORF">Goshw_015123</name>
</gene>
<dbReference type="OrthoDB" id="10259545at2759"/>